<reference evidence="10 11" key="1">
    <citation type="journal article" date="2021" name="Nat. Commun.">
        <title>Genetic determinants of endophytism in the Arabidopsis root mycobiome.</title>
        <authorList>
            <person name="Mesny F."/>
            <person name="Miyauchi S."/>
            <person name="Thiergart T."/>
            <person name="Pickel B."/>
            <person name="Atanasova L."/>
            <person name="Karlsson M."/>
            <person name="Huettel B."/>
            <person name="Barry K.W."/>
            <person name="Haridas S."/>
            <person name="Chen C."/>
            <person name="Bauer D."/>
            <person name="Andreopoulos W."/>
            <person name="Pangilinan J."/>
            <person name="LaButti K."/>
            <person name="Riley R."/>
            <person name="Lipzen A."/>
            <person name="Clum A."/>
            <person name="Drula E."/>
            <person name="Henrissat B."/>
            <person name="Kohler A."/>
            <person name="Grigoriev I.V."/>
            <person name="Martin F.M."/>
            <person name="Hacquard S."/>
        </authorList>
    </citation>
    <scope>NUCLEOTIDE SEQUENCE [LARGE SCALE GENOMIC DNA]</scope>
    <source>
        <strain evidence="10 11">MPI-SDFR-AT-0080</strain>
    </source>
</reference>
<dbReference type="InterPro" id="IPR002401">
    <property type="entry name" value="Cyt_P450_E_grp-I"/>
</dbReference>
<evidence type="ECO:0000313" key="10">
    <source>
        <dbReference type="EMBL" id="KAH7042792.1"/>
    </source>
</evidence>
<proteinExistence type="inferred from homology"/>
<keyword evidence="9" id="KW-0812">Transmembrane</keyword>
<dbReference type="PANTHER" id="PTHR24305">
    <property type="entry name" value="CYTOCHROME P450"/>
    <property type="match status" value="1"/>
</dbReference>
<dbReference type="Gene3D" id="1.10.630.10">
    <property type="entry name" value="Cytochrome P450"/>
    <property type="match status" value="1"/>
</dbReference>
<evidence type="ECO:0000256" key="8">
    <source>
        <dbReference type="RuleBase" id="RU000461"/>
    </source>
</evidence>
<dbReference type="PRINTS" id="PR00385">
    <property type="entry name" value="P450"/>
</dbReference>
<protein>
    <submittedName>
        <fullName evidence="10">Cytochrome P450</fullName>
    </submittedName>
</protein>
<keyword evidence="3 8" id="KW-0349">Heme</keyword>
<keyword evidence="6 8" id="KW-0408">Iron</keyword>
<dbReference type="Proteomes" id="UP000774617">
    <property type="component" value="Unassembled WGS sequence"/>
</dbReference>
<name>A0ABQ8G2K6_9PEZI</name>
<dbReference type="PROSITE" id="PS00086">
    <property type="entry name" value="CYTOCHROME_P450"/>
    <property type="match status" value="1"/>
</dbReference>
<evidence type="ECO:0000256" key="3">
    <source>
        <dbReference type="ARBA" id="ARBA00022617"/>
    </source>
</evidence>
<evidence type="ECO:0000256" key="5">
    <source>
        <dbReference type="ARBA" id="ARBA00023002"/>
    </source>
</evidence>
<evidence type="ECO:0000313" key="11">
    <source>
        <dbReference type="Proteomes" id="UP000774617"/>
    </source>
</evidence>
<evidence type="ECO:0000256" key="1">
    <source>
        <dbReference type="ARBA" id="ARBA00001971"/>
    </source>
</evidence>
<accession>A0ABQ8G2K6</accession>
<keyword evidence="9" id="KW-0472">Membrane</keyword>
<evidence type="ECO:0000256" key="9">
    <source>
        <dbReference type="SAM" id="Phobius"/>
    </source>
</evidence>
<feature type="transmembrane region" description="Helical" evidence="9">
    <location>
        <begin position="15"/>
        <end position="38"/>
    </location>
</feature>
<evidence type="ECO:0000256" key="4">
    <source>
        <dbReference type="ARBA" id="ARBA00022723"/>
    </source>
</evidence>
<evidence type="ECO:0000256" key="2">
    <source>
        <dbReference type="ARBA" id="ARBA00010617"/>
    </source>
</evidence>
<dbReference type="InterPro" id="IPR036396">
    <property type="entry name" value="Cyt_P450_sf"/>
</dbReference>
<dbReference type="PRINTS" id="PR00463">
    <property type="entry name" value="EP450I"/>
</dbReference>
<keyword evidence="5 8" id="KW-0560">Oxidoreductase</keyword>
<dbReference type="InterPro" id="IPR001128">
    <property type="entry name" value="Cyt_P450"/>
</dbReference>
<keyword evidence="11" id="KW-1185">Reference proteome</keyword>
<comment type="caution">
    <text evidence="10">The sequence shown here is derived from an EMBL/GenBank/DDBJ whole genome shotgun (WGS) entry which is preliminary data.</text>
</comment>
<dbReference type="InterPro" id="IPR017972">
    <property type="entry name" value="Cyt_P450_CS"/>
</dbReference>
<evidence type="ECO:0000256" key="6">
    <source>
        <dbReference type="ARBA" id="ARBA00023004"/>
    </source>
</evidence>
<evidence type="ECO:0000256" key="7">
    <source>
        <dbReference type="ARBA" id="ARBA00023033"/>
    </source>
</evidence>
<dbReference type="InterPro" id="IPR050121">
    <property type="entry name" value="Cytochrome_P450_monoxygenase"/>
</dbReference>
<organism evidence="10 11">
    <name type="scientific">Macrophomina phaseolina</name>
    <dbReference type="NCBI Taxonomy" id="35725"/>
    <lineage>
        <taxon>Eukaryota</taxon>
        <taxon>Fungi</taxon>
        <taxon>Dikarya</taxon>
        <taxon>Ascomycota</taxon>
        <taxon>Pezizomycotina</taxon>
        <taxon>Dothideomycetes</taxon>
        <taxon>Dothideomycetes incertae sedis</taxon>
        <taxon>Botryosphaeriales</taxon>
        <taxon>Botryosphaeriaceae</taxon>
        <taxon>Macrophomina</taxon>
    </lineage>
</organism>
<sequence>MGPEVLLSLPGAGAAWMKFVAGCFLGSCIGYALVIAIYRLVFHPFARYPGPFLAKLTNFYAAYHAWTGDIHVDMWECHERYGPVVRYAPDRIMIKSVTALKTVYGHGAPMKKAVTYDALIHKAPNTLTLKDKKEHGRRRRILAQGLSDASLRRFEPKLVELIKELCNQIGPTKDDGQWSSTRNMADWCNYLTFDIMASLIFGLNYHALTDTAFRHVVNDIHESNIRVSVLMQALELRFARLDRRLFPKSILARNSFLKFVGKLLRDRKQKPTDTDDLFSLLANMKDPETQSTLSPDQIAAESTTLVVAGTDTSSTAMASTFFYLSNNPDALDKACKEVRSKFPSGDAVRPGSLLTSCRYLRACIDEAMRLSPPVGSVLWREVQGSGVNVDGHFVPEGYNVGTAIYALHHDPQLYPRPFEYIPDRWLSDMAPGAQAALNPFSIGPRSCVGKGLALHEIQLVVATVLATFDLERVGPEEKEFELREHVTSSKDGPFLRFSYRKD</sequence>
<comment type="similarity">
    <text evidence="2 8">Belongs to the cytochrome P450 family.</text>
</comment>
<keyword evidence="4 8" id="KW-0479">Metal-binding</keyword>
<keyword evidence="9" id="KW-1133">Transmembrane helix</keyword>
<gene>
    <name evidence="10" type="ORF">B0J12DRAFT_201976</name>
</gene>
<dbReference type="EMBL" id="JAGTJR010000024">
    <property type="protein sequence ID" value="KAH7042792.1"/>
    <property type="molecule type" value="Genomic_DNA"/>
</dbReference>
<dbReference type="SUPFAM" id="SSF48264">
    <property type="entry name" value="Cytochrome P450"/>
    <property type="match status" value="1"/>
</dbReference>
<keyword evidence="7 8" id="KW-0503">Monooxygenase</keyword>
<dbReference type="PANTHER" id="PTHR24305:SF237">
    <property type="entry name" value="CYTOCHROME P450 MONOOXYGENASE ATNE-RELATED"/>
    <property type="match status" value="1"/>
</dbReference>
<comment type="cofactor">
    <cofactor evidence="1">
        <name>heme</name>
        <dbReference type="ChEBI" id="CHEBI:30413"/>
    </cofactor>
</comment>
<dbReference type="CDD" id="cd11061">
    <property type="entry name" value="CYP67-like"/>
    <property type="match status" value="1"/>
</dbReference>
<dbReference type="Pfam" id="PF00067">
    <property type="entry name" value="p450"/>
    <property type="match status" value="1"/>
</dbReference>